<dbReference type="EC" id="2.7.11.1" evidence="1"/>
<dbReference type="CDD" id="cd14014">
    <property type="entry name" value="STKc_PknB_like"/>
    <property type="match status" value="1"/>
</dbReference>
<dbReference type="GO" id="GO:0004674">
    <property type="term" value="F:protein serine/threonine kinase activity"/>
    <property type="evidence" value="ECO:0007669"/>
    <property type="project" value="UniProtKB-KW"/>
</dbReference>
<dbReference type="SUPFAM" id="SSF56112">
    <property type="entry name" value="Protein kinase-like (PK-like)"/>
    <property type="match status" value="1"/>
</dbReference>
<name>A0ABX9QH19_9BACT</name>
<dbReference type="SMART" id="SM00220">
    <property type="entry name" value="S_TKc"/>
    <property type="match status" value="1"/>
</dbReference>
<keyword evidence="9" id="KW-1185">Reference proteome</keyword>
<feature type="region of interest" description="Disordered" evidence="6">
    <location>
        <begin position="457"/>
        <end position="484"/>
    </location>
</feature>
<keyword evidence="2" id="KW-0808">Transferase</keyword>
<accession>A0ABX9QH19</accession>
<feature type="region of interest" description="Disordered" evidence="6">
    <location>
        <begin position="338"/>
        <end position="361"/>
    </location>
</feature>
<evidence type="ECO:0000256" key="2">
    <source>
        <dbReference type="ARBA" id="ARBA00022679"/>
    </source>
</evidence>
<reference evidence="8 9" key="1">
    <citation type="submission" date="2018-09" db="EMBL/GenBank/DDBJ databases">
        <authorList>
            <person name="Livingstone P.G."/>
            <person name="Whitworth D.E."/>
        </authorList>
    </citation>
    <scope>NUCLEOTIDE SEQUENCE [LARGE SCALE GENOMIC DNA]</scope>
    <source>
        <strain evidence="8 9">CA031B</strain>
    </source>
</reference>
<gene>
    <name evidence="8" type="ORF">D7Y13_17330</name>
</gene>
<feature type="compositionally biased region" description="Low complexity" evidence="6">
    <location>
        <begin position="348"/>
        <end position="361"/>
    </location>
</feature>
<evidence type="ECO:0000256" key="4">
    <source>
        <dbReference type="ARBA" id="ARBA00022777"/>
    </source>
</evidence>
<keyword evidence="3" id="KW-0547">Nucleotide-binding</keyword>
<sequence>MQRPVGAGDAMSGPDRLSVEAEAARQRMDAPALQVLSLDALPPGTRVGRWEVLRRLAAGGYGTVYTVRRAGSPRARGYALKLARDFDSPWFSREADILSRLRHPGVPRLLASDAWRPGAGSYPFLVMEHVEGESLYAWSSARNPTAREVGVLLAQAAEILAFAHQRGVLHRDFKGDNVRVQPGGRLKLLDWGAGWHPEAAPLTGTGQLPPGTTHYYSPQLHNWRASAHLPHAGKSPSYSVADELYALGVSFYRLLTETYPASALGVDGFRLGEDGTAPAVSLLSPRVPRALASLIDRLLTFEPEARPPSASALASEVRSALAHADAEWDVPLFDWASSPSPQSRTTQEEAGAAGPVAPGQEGALQHARLQRRDQLQGLRDVRELRRRAPAHVAHMEARAILAASPVRRRQVLRTAWQWGVLGILLLPLVWLTWSLGALRKQEPTSASVVISAARPASPSMAPLTMPDQAAAPGAAPSSHAPRPLEKTAMTVPLKQDRASRARSLTRGCTLAVGAASTLVACASTPLRPEPQRCPQAALDAMKELWLRRDGRADVTLDIRYPWRMDAPNVTVRDGEIVSVLQDQHGRLPGGTLLYGRLWTGGERVFGHYTRVETPDGHSHPVCFVIGNPGEGWWKEEGSKPGAVIVPRTVGYTVVDAFP</sequence>
<evidence type="ECO:0000313" key="9">
    <source>
        <dbReference type="Proteomes" id="UP000278907"/>
    </source>
</evidence>
<evidence type="ECO:0000256" key="1">
    <source>
        <dbReference type="ARBA" id="ARBA00012513"/>
    </source>
</evidence>
<dbReference type="Gene3D" id="1.10.510.10">
    <property type="entry name" value="Transferase(Phosphotransferase) domain 1"/>
    <property type="match status" value="1"/>
</dbReference>
<evidence type="ECO:0000256" key="5">
    <source>
        <dbReference type="ARBA" id="ARBA00022840"/>
    </source>
</evidence>
<evidence type="ECO:0000313" key="8">
    <source>
        <dbReference type="EMBL" id="RKI07738.1"/>
    </source>
</evidence>
<dbReference type="Pfam" id="PF00069">
    <property type="entry name" value="Pkinase"/>
    <property type="match status" value="1"/>
</dbReference>
<keyword evidence="8" id="KW-0723">Serine/threonine-protein kinase</keyword>
<proteinExistence type="predicted"/>
<keyword evidence="4 8" id="KW-0418">Kinase</keyword>
<evidence type="ECO:0000256" key="3">
    <source>
        <dbReference type="ARBA" id="ARBA00022741"/>
    </source>
</evidence>
<keyword evidence="5" id="KW-0067">ATP-binding</keyword>
<dbReference type="InterPro" id="IPR000719">
    <property type="entry name" value="Prot_kinase_dom"/>
</dbReference>
<dbReference type="Proteomes" id="UP000278907">
    <property type="component" value="Unassembled WGS sequence"/>
</dbReference>
<comment type="caution">
    <text evidence="8">The sequence shown here is derived from an EMBL/GenBank/DDBJ whole genome shotgun (WGS) entry which is preliminary data.</text>
</comment>
<dbReference type="EMBL" id="RAWI01000118">
    <property type="protein sequence ID" value="RKI07738.1"/>
    <property type="molecule type" value="Genomic_DNA"/>
</dbReference>
<dbReference type="InterPro" id="IPR011009">
    <property type="entry name" value="Kinase-like_dom_sf"/>
</dbReference>
<feature type="domain" description="Protein kinase" evidence="7">
    <location>
        <begin position="50"/>
        <end position="321"/>
    </location>
</feature>
<dbReference type="PANTHER" id="PTHR43671:SF13">
    <property type="entry name" value="SERINE_THREONINE-PROTEIN KINASE NEK2"/>
    <property type="match status" value="1"/>
</dbReference>
<dbReference type="PROSITE" id="PS50011">
    <property type="entry name" value="PROTEIN_KINASE_DOM"/>
    <property type="match status" value="1"/>
</dbReference>
<dbReference type="InterPro" id="IPR050660">
    <property type="entry name" value="NEK_Ser/Thr_kinase"/>
</dbReference>
<protein>
    <recommendedName>
        <fullName evidence="1">non-specific serine/threonine protein kinase</fullName>
        <ecNumber evidence="1">2.7.11.1</ecNumber>
    </recommendedName>
</protein>
<evidence type="ECO:0000256" key="6">
    <source>
        <dbReference type="SAM" id="MobiDB-lite"/>
    </source>
</evidence>
<evidence type="ECO:0000259" key="7">
    <source>
        <dbReference type="PROSITE" id="PS50011"/>
    </source>
</evidence>
<dbReference type="PANTHER" id="PTHR43671">
    <property type="entry name" value="SERINE/THREONINE-PROTEIN KINASE NEK"/>
    <property type="match status" value="1"/>
</dbReference>
<organism evidence="8 9">
    <name type="scientific">Corallococcus praedator</name>
    <dbReference type="NCBI Taxonomy" id="2316724"/>
    <lineage>
        <taxon>Bacteria</taxon>
        <taxon>Pseudomonadati</taxon>
        <taxon>Myxococcota</taxon>
        <taxon>Myxococcia</taxon>
        <taxon>Myxococcales</taxon>
        <taxon>Cystobacterineae</taxon>
        <taxon>Myxococcaceae</taxon>
        <taxon>Corallococcus</taxon>
    </lineage>
</organism>
<feature type="compositionally biased region" description="Low complexity" evidence="6">
    <location>
        <begin position="469"/>
        <end position="481"/>
    </location>
</feature>
<dbReference type="Gene3D" id="3.30.200.20">
    <property type="entry name" value="Phosphorylase Kinase, domain 1"/>
    <property type="match status" value="1"/>
</dbReference>